<dbReference type="AlphaFoldDB" id="A0A450VPL4"/>
<reference evidence="1" key="1">
    <citation type="submission" date="2019-02" db="EMBL/GenBank/DDBJ databases">
        <authorList>
            <person name="Gruber-Vodicka R. H."/>
            <person name="Seah K. B. B."/>
        </authorList>
    </citation>
    <scope>NUCLEOTIDE SEQUENCE</scope>
    <source>
        <strain evidence="1">BECK_S313</strain>
    </source>
</reference>
<sequence length="210" mass="22408">MRQIMIEDSKKFPGVTDGTTVLTNISGQSDGVRGDGYKIGGTRIDLDKLCGSDNSRCITKENPDGTKMLDANGKTQLKLDAQGRVQFNPEAASMSLADFLDESKEGGKMAGWTGGIQGWEGTLFGMSYKPDSWQDKLIEAFSGSHDVIGGKAVGLYDEQGDQKRGLSTTETVLHESWSVAAVLPSAFFAAADSLPPEVVKAISILLRGAQ</sequence>
<evidence type="ECO:0000313" key="1">
    <source>
        <dbReference type="EMBL" id="VFK06717.1"/>
    </source>
</evidence>
<name>A0A450VPL4_9GAMM</name>
<accession>A0A450VPL4</accession>
<dbReference type="EMBL" id="CAADFK010000002">
    <property type="protein sequence ID" value="VFK06717.1"/>
    <property type="molecule type" value="Genomic_DNA"/>
</dbReference>
<protein>
    <submittedName>
        <fullName evidence="1">Uncharacterized protein</fullName>
    </submittedName>
</protein>
<gene>
    <name evidence="1" type="ORF">BECKLPF1236B_GA0070989_100214</name>
</gene>
<proteinExistence type="predicted"/>
<organism evidence="1">
    <name type="scientific">Candidatus Kentrum sp. LPFa</name>
    <dbReference type="NCBI Taxonomy" id="2126335"/>
    <lineage>
        <taxon>Bacteria</taxon>
        <taxon>Pseudomonadati</taxon>
        <taxon>Pseudomonadota</taxon>
        <taxon>Gammaproteobacteria</taxon>
        <taxon>Candidatus Kentrum</taxon>
    </lineage>
</organism>